<evidence type="ECO:0000259" key="10">
    <source>
        <dbReference type="PROSITE" id="PS50262"/>
    </source>
</evidence>
<evidence type="ECO:0000256" key="9">
    <source>
        <dbReference type="SAM" id="Phobius"/>
    </source>
</evidence>
<dbReference type="GeneTree" id="ENSGT00650000093633"/>
<accession>A0A3Q1HRZ5</accession>
<dbReference type="InParanoid" id="A0A3Q1HRZ5"/>
<feature type="domain" description="G-protein coupled receptors family 1 profile" evidence="10">
    <location>
        <begin position="35"/>
        <end position="265"/>
    </location>
</feature>
<evidence type="ECO:0000256" key="7">
    <source>
        <dbReference type="ARBA" id="ARBA00023170"/>
    </source>
</evidence>
<evidence type="ECO:0000256" key="4">
    <source>
        <dbReference type="ARBA" id="ARBA00022989"/>
    </source>
</evidence>
<keyword evidence="4 9" id="KW-1133">Transmembrane helix</keyword>
<evidence type="ECO:0000256" key="2">
    <source>
        <dbReference type="ARBA" id="ARBA00022606"/>
    </source>
</evidence>
<keyword evidence="6 9" id="KW-0472">Membrane</keyword>
<dbReference type="InterPro" id="IPR017452">
    <property type="entry name" value="GPCR_Rhodpsn_7TM"/>
</dbReference>
<dbReference type="CDD" id="cd00637">
    <property type="entry name" value="7tm_classA_rhodopsin-like"/>
    <property type="match status" value="1"/>
</dbReference>
<keyword evidence="5" id="KW-0297">G-protein coupled receptor</keyword>
<feature type="transmembrane region" description="Helical" evidence="9">
    <location>
        <begin position="203"/>
        <end position="226"/>
    </location>
</feature>
<reference evidence="11" key="2">
    <citation type="submission" date="2025-08" db="UniProtKB">
        <authorList>
            <consortium name="Ensembl"/>
        </authorList>
    </citation>
    <scope>IDENTIFICATION</scope>
</reference>
<dbReference type="Ensembl" id="ENSATET00000010307.2">
    <property type="protein sequence ID" value="ENSATEP00000010129.2"/>
    <property type="gene ID" value="ENSATEG00000006780.2"/>
</dbReference>
<dbReference type="Proteomes" id="UP000265040">
    <property type="component" value="Chromosome 5"/>
</dbReference>
<dbReference type="PRINTS" id="PR00237">
    <property type="entry name" value="GPCRRHODOPSN"/>
</dbReference>
<evidence type="ECO:0000256" key="3">
    <source>
        <dbReference type="ARBA" id="ARBA00022692"/>
    </source>
</evidence>
<dbReference type="GO" id="GO:0004930">
    <property type="term" value="F:G protein-coupled receptor activity"/>
    <property type="evidence" value="ECO:0007669"/>
    <property type="project" value="UniProtKB-KW"/>
</dbReference>
<dbReference type="FunCoup" id="A0A3Q1HRZ5">
    <property type="interactions" value="10"/>
</dbReference>
<dbReference type="PROSITE" id="PS50262">
    <property type="entry name" value="G_PROTEIN_RECEP_F1_2"/>
    <property type="match status" value="1"/>
</dbReference>
<dbReference type="PANTHER" id="PTHR11394">
    <property type="entry name" value="TASTE RECEPTOR TYPE 2"/>
    <property type="match status" value="1"/>
</dbReference>
<dbReference type="PANTHER" id="PTHR11394:SF137">
    <property type="entry name" value="C-X-C CHEMOKINE RECEPTOR TYPE 3 ISOFORM X1-RELATED"/>
    <property type="match status" value="1"/>
</dbReference>
<keyword evidence="8" id="KW-0807">Transducer</keyword>
<dbReference type="SUPFAM" id="SSF81321">
    <property type="entry name" value="Family A G protein-coupled receptor-like"/>
    <property type="match status" value="1"/>
</dbReference>
<sequence length="303" mass="33550">TSDGSKNLVWTAFHNLSSPSQASMYIILLTLAILGNTTVVGVIGNSVIREHGGAPNSDIIIFNMALSNLLVSLMRNTPLALSDWLQASKALCQFLMGVWMWLRSVNVWSTFFLSAFHLLTLRRMSPTSGTRTLGVPKTLLLSLSLIWLLNYICSFPAHIFSTNGGANATERLMLVSSTTRPVLHCVWNFPSLSSGLAFATTSIVIHEITPIVLMCFTSLCSLYTLYNHRRLTPFEQNATVIKHVPAEIRAAKVILALIMLFVTSWGTSVISVTYFNYNNSSSIDFLLVIARFSNIIFLSMLTY</sequence>
<dbReference type="STRING" id="64144.ENSATEP00000010129"/>
<feature type="transmembrane region" description="Helical" evidence="9">
    <location>
        <begin position="98"/>
        <end position="119"/>
    </location>
</feature>
<evidence type="ECO:0000256" key="6">
    <source>
        <dbReference type="ARBA" id="ARBA00023136"/>
    </source>
</evidence>
<keyword evidence="2" id="KW-0716">Sensory transduction</keyword>
<feature type="transmembrane region" description="Helical" evidence="9">
    <location>
        <begin position="283"/>
        <end position="301"/>
    </location>
</feature>
<feature type="transmembrane region" description="Helical" evidence="9">
    <location>
        <begin position="253"/>
        <end position="277"/>
    </location>
</feature>
<evidence type="ECO:0000256" key="8">
    <source>
        <dbReference type="ARBA" id="ARBA00023224"/>
    </source>
</evidence>
<dbReference type="GO" id="GO:0016020">
    <property type="term" value="C:membrane"/>
    <property type="evidence" value="ECO:0007669"/>
    <property type="project" value="UniProtKB-SubCell"/>
</dbReference>
<feature type="transmembrane region" description="Helical" evidence="9">
    <location>
        <begin position="139"/>
        <end position="160"/>
    </location>
</feature>
<dbReference type="Gene3D" id="1.20.1070.10">
    <property type="entry name" value="Rhodopsin 7-helix transmembrane proteins"/>
    <property type="match status" value="1"/>
</dbReference>
<organism evidence="11 12">
    <name type="scientific">Anabas testudineus</name>
    <name type="common">Climbing perch</name>
    <name type="synonym">Anthias testudineus</name>
    <dbReference type="NCBI Taxonomy" id="64144"/>
    <lineage>
        <taxon>Eukaryota</taxon>
        <taxon>Metazoa</taxon>
        <taxon>Chordata</taxon>
        <taxon>Craniata</taxon>
        <taxon>Vertebrata</taxon>
        <taxon>Euteleostomi</taxon>
        <taxon>Actinopterygii</taxon>
        <taxon>Neopterygii</taxon>
        <taxon>Teleostei</taxon>
        <taxon>Neoteleostei</taxon>
        <taxon>Acanthomorphata</taxon>
        <taxon>Anabantaria</taxon>
        <taxon>Anabantiformes</taxon>
        <taxon>Anabantoidei</taxon>
        <taxon>Anabantidae</taxon>
        <taxon>Anabas</taxon>
    </lineage>
</organism>
<dbReference type="OrthoDB" id="9935175at2759"/>
<evidence type="ECO:0000256" key="1">
    <source>
        <dbReference type="ARBA" id="ARBA00004141"/>
    </source>
</evidence>
<dbReference type="AlphaFoldDB" id="A0A3Q1HRZ5"/>
<evidence type="ECO:0000256" key="5">
    <source>
        <dbReference type="ARBA" id="ARBA00023040"/>
    </source>
</evidence>
<proteinExistence type="predicted"/>
<dbReference type="InterPro" id="IPR000276">
    <property type="entry name" value="GPCR_Rhodpsn"/>
</dbReference>
<feature type="transmembrane region" description="Helical" evidence="9">
    <location>
        <begin position="24"/>
        <end position="48"/>
    </location>
</feature>
<evidence type="ECO:0000313" key="11">
    <source>
        <dbReference type="Ensembl" id="ENSATEP00000010129.2"/>
    </source>
</evidence>
<evidence type="ECO:0000313" key="12">
    <source>
        <dbReference type="Proteomes" id="UP000265040"/>
    </source>
</evidence>
<reference evidence="11" key="3">
    <citation type="submission" date="2025-09" db="UniProtKB">
        <authorList>
            <consortium name="Ensembl"/>
        </authorList>
    </citation>
    <scope>IDENTIFICATION</scope>
</reference>
<keyword evidence="3 9" id="KW-0812">Transmembrane</keyword>
<reference evidence="11" key="1">
    <citation type="submission" date="2021-04" db="EMBL/GenBank/DDBJ databases">
        <authorList>
            <consortium name="Wellcome Sanger Institute Data Sharing"/>
        </authorList>
    </citation>
    <scope>NUCLEOTIDE SEQUENCE [LARGE SCALE GENOMIC DNA]</scope>
</reference>
<protein>
    <recommendedName>
        <fullName evidence="10">G-protein coupled receptors family 1 profile domain-containing protein</fullName>
    </recommendedName>
</protein>
<feature type="transmembrane region" description="Helical" evidence="9">
    <location>
        <begin position="60"/>
        <end position="78"/>
    </location>
</feature>
<keyword evidence="7" id="KW-0675">Receptor</keyword>
<keyword evidence="12" id="KW-1185">Reference proteome</keyword>
<name>A0A3Q1HRZ5_ANATE</name>
<comment type="subcellular location">
    <subcellularLocation>
        <location evidence="1">Membrane</location>
        <topology evidence="1">Multi-pass membrane protein</topology>
    </subcellularLocation>
</comment>